<feature type="domain" description="Neurotransmitter-gated ion-channel transmembrane" evidence="13">
    <location>
        <begin position="206"/>
        <end position="300"/>
    </location>
</feature>
<comment type="similarity">
    <text evidence="11">Belongs to the ligand-gated ion channel (TC 1.A.9) family.</text>
</comment>
<dbReference type="Proteomes" id="UP000887565">
    <property type="component" value="Unplaced"/>
</dbReference>
<keyword evidence="4" id="KW-1003">Cell membrane</keyword>
<evidence type="ECO:0000313" key="15">
    <source>
        <dbReference type="WBParaSite" id="nRc.2.0.1.t05170-RA"/>
    </source>
</evidence>
<organism evidence="14 15">
    <name type="scientific">Romanomermis culicivorax</name>
    <name type="common">Nematode worm</name>
    <dbReference type="NCBI Taxonomy" id="13658"/>
    <lineage>
        <taxon>Eukaryota</taxon>
        <taxon>Metazoa</taxon>
        <taxon>Ecdysozoa</taxon>
        <taxon>Nematoda</taxon>
        <taxon>Enoplea</taxon>
        <taxon>Dorylaimia</taxon>
        <taxon>Mermithida</taxon>
        <taxon>Mermithoidea</taxon>
        <taxon>Mermithidae</taxon>
        <taxon>Romanomermis</taxon>
    </lineage>
</organism>
<accession>A0A915HUX8</accession>
<feature type="transmembrane region" description="Helical" evidence="11">
    <location>
        <begin position="261"/>
        <end position="282"/>
    </location>
</feature>
<dbReference type="InterPro" id="IPR006201">
    <property type="entry name" value="Neur_channel"/>
</dbReference>
<keyword evidence="9 11" id="KW-0472">Membrane</keyword>
<dbReference type="InterPro" id="IPR006029">
    <property type="entry name" value="Neurotrans-gated_channel_TM"/>
</dbReference>
<evidence type="ECO:0000256" key="3">
    <source>
        <dbReference type="ARBA" id="ARBA00022448"/>
    </source>
</evidence>
<dbReference type="AlphaFoldDB" id="A0A915HUX8"/>
<evidence type="ECO:0000256" key="10">
    <source>
        <dbReference type="ARBA" id="ARBA00023303"/>
    </source>
</evidence>
<comment type="caution">
    <text evidence="11">Lacks conserved residue(s) required for the propagation of feature annotation.</text>
</comment>
<proteinExistence type="inferred from homology"/>
<dbReference type="Gene3D" id="2.70.170.10">
    <property type="entry name" value="Neurotransmitter-gated ion-channel ligand-binding domain"/>
    <property type="match status" value="1"/>
</dbReference>
<sequence length="304" mass="35464">MQDYDRHILPEENTVKVSVEFHIQDVSEVSELTGDFALDLFFSEIWLDNRLNYEHIPLCRSNITLKAHYKTQIWTPETCIVNSKQSSIHSSPSENTFVIIYRNGTVWQNHRLSVRAPCEIDLRAFPFDTQKCFLTLETSSYNSKEVSLTWFHDPITLMWRGQLPDFRLDNTTVNRSVLDYPNGRWDQLTVTFIFKRKFGFYLTQAYFPTTLTVIVSWITFYLEPRALSARITLGLSSLLALTFQLGNVLRHLPRVSYIKCIDVWMMTCVVFVFASLVELAIISRLSRRQRLNALGEEWVATEIL</sequence>
<comment type="subcellular location">
    <subcellularLocation>
        <location evidence="2">Cell membrane</location>
    </subcellularLocation>
    <subcellularLocation>
        <location evidence="1">Membrane</location>
        <topology evidence="1">Multi-pass membrane protein</topology>
    </subcellularLocation>
</comment>
<dbReference type="SUPFAM" id="SSF63712">
    <property type="entry name" value="Nicotinic receptor ligand binding domain-like"/>
    <property type="match status" value="1"/>
</dbReference>
<evidence type="ECO:0000256" key="4">
    <source>
        <dbReference type="ARBA" id="ARBA00022475"/>
    </source>
</evidence>
<dbReference type="GO" id="GO:0005230">
    <property type="term" value="F:extracellular ligand-gated monoatomic ion channel activity"/>
    <property type="evidence" value="ECO:0007669"/>
    <property type="project" value="InterPro"/>
</dbReference>
<dbReference type="InterPro" id="IPR036734">
    <property type="entry name" value="Neur_chan_lig-bd_sf"/>
</dbReference>
<dbReference type="InterPro" id="IPR036719">
    <property type="entry name" value="Neuro-gated_channel_TM_sf"/>
</dbReference>
<evidence type="ECO:0000259" key="13">
    <source>
        <dbReference type="Pfam" id="PF02932"/>
    </source>
</evidence>
<evidence type="ECO:0000256" key="2">
    <source>
        <dbReference type="ARBA" id="ARBA00004236"/>
    </source>
</evidence>
<name>A0A915HUX8_ROMCU</name>
<dbReference type="InterPro" id="IPR038050">
    <property type="entry name" value="Neuro_actylchol_rec"/>
</dbReference>
<dbReference type="CDD" id="cd19049">
    <property type="entry name" value="LGIC_TM_anion"/>
    <property type="match status" value="1"/>
</dbReference>
<dbReference type="PRINTS" id="PR00252">
    <property type="entry name" value="NRIONCHANNEL"/>
</dbReference>
<dbReference type="SUPFAM" id="SSF90112">
    <property type="entry name" value="Neurotransmitter-gated ion-channel transmembrane pore"/>
    <property type="match status" value="1"/>
</dbReference>
<dbReference type="Pfam" id="PF02931">
    <property type="entry name" value="Neur_chan_LBD"/>
    <property type="match status" value="1"/>
</dbReference>
<dbReference type="GO" id="GO:0005886">
    <property type="term" value="C:plasma membrane"/>
    <property type="evidence" value="ECO:0007669"/>
    <property type="project" value="UniProtKB-SubCell"/>
</dbReference>
<dbReference type="PROSITE" id="PS00236">
    <property type="entry name" value="NEUROTR_ION_CHANNEL"/>
    <property type="match status" value="1"/>
</dbReference>
<dbReference type="WBParaSite" id="nRc.2.0.1.t05170-RA">
    <property type="protein sequence ID" value="nRc.2.0.1.t05170-RA"/>
    <property type="gene ID" value="nRc.2.0.1.g05170"/>
</dbReference>
<protein>
    <submittedName>
        <fullName evidence="15">Uncharacterized protein</fullName>
    </submittedName>
</protein>
<evidence type="ECO:0000256" key="11">
    <source>
        <dbReference type="RuleBase" id="RU000687"/>
    </source>
</evidence>
<keyword evidence="7 11" id="KW-1133">Transmembrane helix</keyword>
<keyword evidence="3 11" id="KW-0813">Transport</keyword>
<evidence type="ECO:0000313" key="14">
    <source>
        <dbReference type="Proteomes" id="UP000887565"/>
    </source>
</evidence>
<feature type="domain" description="Neurotransmitter-gated ion-channel ligand-binding" evidence="12">
    <location>
        <begin position="1"/>
        <end position="197"/>
    </location>
</feature>
<reference evidence="15" key="1">
    <citation type="submission" date="2022-11" db="UniProtKB">
        <authorList>
            <consortium name="WormBaseParasite"/>
        </authorList>
    </citation>
    <scope>IDENTIFICATION</scope>
</reference>
<evidence type="ECO:0000256" key="8">
    <source>
        <dbReference type="ARBA" id="ARBA00023065"/>
    </source>
</evidence>
<dbReference type="PANTHER" id="PTHR18945">
    <property type="entry name" value="NEUROTRANSMITTER GATED ION CHANNEL"/>
    <property type="match status" value="1"/>
</dbReference>
<keyword evidence="14" id="KW-1185">Reference proteome</keyword>
<evidence type="ECO:0000256" key="9">
    <source>
        <dbReference type="ARBA" id="ARBA00023136"/>
    </source>
</evidence>
<evidence type="ECO:0000256" key="7">
    <source>
        <dbReference type="ARBA" id="ARBA00022989"/>
    </source>
</evidence>
<dbReference type="CDD" id="cd18990">
    <property type="entry name" value="LGIC_ECD_GABAAR"/>
    <property type="match status" value="1"/>
</dbReference>
<dbReference type="PRINTS" id="PR00253">
    <property type="entry name" value="GABAARECEPTR"/>
</dbReference>
<evidence type="ECO:0000256" key="1">
    <source>
        <dbReference type="ARBA" id="ARBA00004141"/>
    </source>
</evidence>
<dbReference type="OMA" id="RISAPCK"/>
<feature type="transmembrane region" description="Helical" evidence="11">
    <location>
        <begin position="198"/>
        <end position="222"/>
    </location>
</feature>
<dbReference type="Pfam" id="PF02932">
    <property type="entry name" value="Neur_chan_memb"/>
    <property type="match status" value="1"/>
</dbReference>
<keyword evidence="8 11" id="KW-0406">Ion transport</keyword>
<keyword evidence="6" id="KW-0732">Signal</keyword>
<evidence type="ECO:0000256" key="6">
    <source>
        <dbReference type="ARBA" id="ARBA00022729"/>
    </source>
</evidence>
<dbReference type="InterPro" id="IPR006028">
    <property type="entry name" value="GABAA/Glycine_rcpt"/>
</dbReference>
<feature type="transmembrane region" description="Helical" evidence="11">
    <location>
        <begin position="229"/>
        <end position="249"/>
    </location>
</feature>
<dbReference type="InterPro" id="IPR018000">
    <property type="entry name" value="Neurotransmitter_ion_chnl_CS"/>
</dbReference>
<keyword evidence="10 11" id="KW-0407">Ion channel</keyword>
<dbReference type="Gene3D" id="1.20.58.390">
    <property type="entry name" value="Neurotransmitter-gated ion-channel transmembrane domain"/>
    <property type="match status" value="1"/>
</dbReference>
<evidence type="ECO:0000259" key="12">
    <source>
        <dbReference type="Pfam" id="PF02931"/>
    </source>
</evidence>
<keyword evidence="5 11" id="KW-0812">Transmembrane</keyword>
<dbReference type="GO" id="GO:0004888">
    <property type="term" value="F:transmembrane signaling receptor activity"/>
    <property type="evidence" value="ECO:0007669"/>
    <property type="project" value="InterPro"/>
</dbReference>
<evidence type="ECO:0000256" key="5">
    <source>
        <dbReference type="ARBA" id="ARBA00022692"/>
    </source>
</evidence>
<dbReference type="InterPro" id="IPR006202">
    <property type="entry name" value="Neur_chan_lig-bd"/>
</dbReference>